<reference evidence="2" key="2">
    <citation type="submission" date="2012-02" db="EMBL/GenBank/DDBJ databases">
        <title>Complete genome sequence of Blastococcus saxobsidens strain DD2.</title>
        <authorList>
            <person name="Genoscope."/>
        </authorList>
    </citation>
    <scope>NUCLEOTIDE SEQUENCE [LARGE SCALE GENOMIC DNA]</scope>
    <source>
        <strain evidence="2">DD2</strain>
    </source>
</reference>
<dbReference type="EMBL" id="FO117623">
    <property type="protein sequence ID" value="CCG05448.1"/>
    <property type="molecule type" value="Genomic_DNA"/>
</dbReference>
<proteinExistence type="predicted"/>
<sequence>MLPPGALLAVTDQMLARRFPADEFPSIVARSRGRRGVARARAVMAIADPLAGSPMDSVSGG</sequence>
<dbReference type="Proteomes" id="UP000007517">
    <property type="component" value="Chromosome"/>
</dbReference>
<evidence type="ECO:0000313" key="2">
    <source>
        <dbReference type="Proteomes" id="UP000007517"/>
    </source>
</evidence>
<dbReference type="KEGG" id="bsd:BLASA_4650"/>
<reference evidence="1 2" key="1">
    <citation type="journal article" date="2012" name="J. Bacteriol.">
        <title>Genome Sequence of Blastococcus saxobsidens DD2, a Stone-Inhabiting Bacterium.</title>
        <authorList>
            <person name="Chouaia B."/>
            <person name="Crotti E."/>
            <person name="Brusetti L."/>
            <person name="Daffonchio D."/>
            <person name="Essoussi I."/>
            <person name="Nouioui I."/>
            <person name="Sbissi I."/>
            <person name="Ghodhbane-Gtari F."/>
            <person name="Gtari M."/>
            <person name="Vacherie B."/>
            <person name="Barbe V."/>
            <person name="Medigue C."/>
            <person name="Gury J."/>
            <person name="Pujic P."/>
            <person name="Normand P."/>
        </authorList>
    </citation>
    <scope>NUCLEOTIDE SEQUENCE [LARGE SCALE GENOMIC DNA]</scope>
    <source>
        <strain evidence="1 2">DD2</strain>
    </source>
</reference>
<organism evidence="1 2">
    <name type="scientific">Blastococcus saxobsidens (strain DD2)</name>
    <dbReference type="NCBI Taxonomy" id="1146883"/>
    <lineage>
        <taxon>Bacteria</taxon>
        <taxon>Bacillati</taxon>
        <taxon>Actinomycetota</taxon>
        <taxon>Actinomycetes</taxon>
        <taxon>Geodermatophilales</taxon>
        <taxon>Geodermatophilaceae</taxon>
        <taxon>Blastococcus</taxon>
    </lineage>
</organism>
<gene>
    <name evidence="1" type="ordered locus">BLASA_4650</name>
</gene>
<name>H6RRG6_BLASD</name>
<accession>H6RRG6</accession>
<keyword evidence="2" id="KW-1185">Reference proteome</keyword>
<dbReference type="AlphaFoldDB" id="H6RRG6"/>
<evidence type="ECO:0000313" key="1">
    <source>
        <dbReference type="EMBL" id="CCG05448.1"/>
    </source>
</evidence>
<dbReference type="HOGENOM" id="CLU_2913281_0_0_11"/>
<protein>
    <submittedName>
        <fullName evidence="1">Uncharacterized protein</fullName>
    </submittedName>
</protein>
<dbReference type="RefSeq" id="WP_014378315.1">
    <property type="nucleotide sequence ID" value="NC_016943.1"/>
</dbReference>